<dbReference type="Pfam" id="PF00583">
    <property type="entry name" value="Acetyltransf_1"/>
    <property type="match status" value="1"/>
</dbReference>
<keyword evidence="2" id="KW-0012">Acyltransferase</keyword>
<protein>
    <submittedName>
        <fullName evidence="3">GNAT family N-acetyltransferase</fullName>
    </submittedName>
</protein>
<dbReference type="CDD" id="cd04301">
    <property type="entry name" value="NAT_SF"/>
    <property type="match status" value="1"/>
</dbReference>
<dbReference type="RefSeq" id="WP_004265201.1">
    <property type="nucleotide sequence ID" value="NZ_BJOQ01000001.1"/>
</dbReference>
<proteinExistence type="predicted"/>
<dbReference type="SUPFAM" id="SSF55729">
    <property type="entry name" value="Acyl-CoA N-acyltransferases (Nat)"/>
    <property type="match status" value="1"/>
</dbReference>
<keyword evidence="1" id="KW-0808">Transferase</keyword>
<evidence type="ECO:0000256" key="1">
    <source>
        <dbReference type="ARBA" id="ARBA00022679"/>
    </source>
</evidence>
<dbReference type="InterPro" id="IPR016181">
    <property type="entry name" value="Acyl_CoA_acyltransferase"/>
</dbReference>
<evidence type="ECO:0000256" key="2">
    <source>
        <dbReference type="ARBA" id="ARBA00023315"/>
    </source>
</evidence>
<organism evidence="3 4">
    <name type="scientific">Latilactobacillus curvatus</name>
    <name type="common">Lactobacillus curvatus</name>
    <dbReference type="NCBI Taxonomy" id="28038"/>
    <lineage>
        <taxon>Bacteria</taxon>
        <taxon>Bacillati</taxon>
        <taxon>Bacillota</taxon>
        <taxon>Bacilli</taxon>
        <taxon>Lactobacillales</taxon>
        <taxon>Lactobacillaceae</taxon>
        <taxon>Latilactobacillus</taxon>
    </lineage>
</organism>
<evidence type="ECO:0000313" key="4">
    <source>
        <dbReference type="Proteomes" id="UP001215533"/>
    </source>
</evidence>
<dbReference type="InterPro" id="IPR000182">
    <property type="entry name" value="GNAT_dom"/>
</dbReference>
<dbReference type="PANTHER" id="PTHR43420">
    <property type="entry name" value="ACETYLTRANSFERASE"/>
    <property type="match status" value="1"/>
</dbReference>
<dbReference type="InterPro" id="IPR050680">
    <property type="entry name" value="YpeA/RimI_acetyltransf"/>
</dbReference>
<dbReference type="GO" id="GO:0016747">
    <property type="term" value="F:acyltransferase activity, transferring groups other than amino-acyl groups"/>
    <property type="evidence" value="ECO:0007669"/>
    <property type="project" value="InterPro"/>
</dbReference>
<dbReference type="PROSITE" id="PS51186">
    <property type="entry name" value="GNAT"/>
    <property type="match status" value="1"/>
</dbReference>
<dbReference type="OrthoDB" id="5319888at2"/>
<dbReference type="AlphaFoldDB" id="A0A1B2A5Z8"/>
<sequence>MIRQATVADAKSVLPIINIVFEEMEMPLFQKIPLEDLFGILEQAFAMPEYRYSYANTLVYEEDGQVLGIVVGFPEEKEAHIDDALAPLFPQIGLPETTRFFTDKEAQPGEWYLDTLAVAEHAQGHGVGTKLLKALPDYLKARGEKKISLSVDLQNPGAKKLYERMGFVKQGDLMIGDHQYDHMIKQL</sequence>
<dbReference type="PANTHER" id="PTHR43420:SF52">
    <property type="entry name" value="N-ACETYLTRANSFERASE YODP"/>
    <property type="match status" value="1"/>
</dbReference>
<accession>A0A1B2A5Z8</accession>
<dbReference type="Gene3D" id="3.40.630.30">
    <property type="match status" value="1"/>
</dbReference>
<dbReference type="EMBL" id="CP117683">
    <property type="protein sequence ID" value="WDC91771.1"/>
    <property type="molecule type" value="Genomic_DNA"/>
</dbReference>
<gene>
    <name evidence="3" type="ORF">PSR33_06160</name>
</gene>
<dbReference type="GeneID" id="49610778"/>
<name>A0A1B2A5Z8_LATCU</name>
<dbReference type="Proteomes" id="UP001215533">
    <property type="component" value="Chromosome"/>
</dbReference>
<reference evidence="3" key="1">
    <citation type="submission" date="2023-02" db="EMBL/GenBank/DDBJ databases">
        <title>Complete genome sequence of Lactobacillus curvatus CACC879 isolated from Pig feces.</title>
        <authorList>
            <person name="Park S."/>
            <person name="Park M.A."/>
            <person name="Kim D.-H."/>
            <person name="Kim Y."/>
        </authorList>
    </citation>
    <scope>NUCLEOTIDE SEQUENCE</scope>
    <source>
        <strain evidence="3">CACC879</strain>
    </source>
</reference>
<evidence type="ECO:0000313" key="3">
    <source>
        <dbReference type="EMBL" id="WDC91771.1"/>
    </source>
</evidence>